<evidence type="ECO:0000256" key="2">
    <source>
        <dbReference type="ARBA" id="ARBA00023134"/>
    </source>
</evidence>
<dbReference type="EMBL" id="KZ678788">
    <property type="protein sequence ID" value="PSR75200.1"/>
    <property type="molecule type" value="Genomic_DNA"/>
</dbReference>
<dbReference type="GO" id="GO:0003924">
    <property type="term" value="F:GTPase activity"/>
    <property type="evidence" value="ECO:0007669"/>
    <property type="project" value="InterPro"/>
</dbReference>
<gene>
    <name evidence="4" type="ORF">BD289DRAFT_487209</name>
</gene>
<dbReference type="InterPro" id="IPR005225">
    <property type="entry name" value="Small_GTP-bd"/>
</dbReference>
<dbReference type="AlphaFoldDB" id="A0A2T2ZSK8"/>
<dbReference type="Proteomes" id="UP000241462">
    <property type="component" value="Unassembled WGS sequence"/>
</dbReference>
<dbReference type="CDD" id="cd00876">
    <property type="entry name" value="Ras"/>
    <property type="match status" value="1"/>
</dbReference>
<dbReference type="GO" id="GO:0016020">
    <property type="term" value="C:membrane"/>
    <property type="evidence" value="ECO:0007669"/>
    <property type="project" value="InterPro"/>
</dbReference>
<proteinExistence type="predicted"/>
<keyword evidence="5" id="KW-1185">Reference proteome</keyword>
<dbReference type="GO" id="GO:0005525">
    <property type="term" value="F:GTP binding"/>
    <property type="evidence" value="ECO:0007669"/>
    <property type="project" value="UniProtKB-KW"/>
</dbReference>
<dbReference type="InParanoid" id="A0A2T2ZSK8"/>
<accession>A0A2T2ZSK8</accession>
<keyword evidence="2" id="KW-0342">GTP-binding</keyword>
<evidence type="ECO:0000313" key="5">
    <source>
        <dbReference type="Proteomes" id="UP000241462"/>
    </source>
</evidence>
<dbReference type="Gene3D" id="3.40.50.300">
    <property type="entry name" value="P-loop containing nucleotide triphosphate hydrolases"/>
    <property type="match status" value="1"/>
</dbReference>
<evidence type="ECO:0000256" key="3">
    <source>
        <dbReference type="SAM" id="MobiDB-lite"/>
    </source>
</evidence>
<dbReference type="InterPro" id="IPR020849">
    <property type="entry name" value="Small_GTPase_Ras-type"/>
</dbReference>
<feature type="compositionally biased region" description="Basic and acidic residues" evidence="3">
    <location>
        <begin position="192"/>
        <end position="203"/>
    </location>
</feature>
<organism evidence="4 5">
    <name type="scientific">Coniella lustricola</name>
    <dbReference type="NCBI Taxonomy" id="2025994"/>
    <lineage>
        <taxon>Eukaryota</taxon>
        <taxon>Fungi</taxon>
        <taxon>Dikarya</taxon>
        <taxon>Ascomycota</taxon>
        <taxon>Pezizomycotina</taxon>
        <taxon>Sordariomycetes</taxon>
        <taxon>Sordariomycetidae</taxon>
        <taxon>Diaporthales</taxon>
        <taxon>Schizoparmaceae</taxon>
        <taxon>Coniella</taxon>
    </lineage>
</organism>
<evidence type="ECO:0000313" key="4">
    <source>
        <dbReference type="EMBL" id="PSR75200.1"/>
    </source>
</evidence>
<name>A0A2T2ZSK8_9PEZI</name>
<dbReference type="SMART" id="SM00174">
    <property type="entry name" value="RHO"/>
    <property type="match status" value="1"/>
</dbReference>
<reference evidence="4 5" key="1">
    <citation type="journal article" date="2018" name="Mycol. Prog.">
        <title>Coniella lustricola, a new species from submerged detritus.</title>
        <authorList>
            <person name="Raudabaugh D.B."/>
            <person name="Iturriaga T."/>
            <person name="Carver A."/>
            <person name="Mondo S."/>
            <person name="Pangilinan J."/>
            <person name="Lipzen A."/>
            <person name="He G."/>
            <person name="Amirebrahimi M."/>
            <person name="Grigoriev I.V."/>
            <person name="Miller A.N."/>
        </authorList>
    </citation>
    <scope>NUCLEOTIDE SEQUENCE [LARGE SCALE GENOMIC DNA]</scope>
    <source>
        <strain evidence="4 5">B22-T-1</strain>
    </source>
</reference>
<dbReference type="InterPro" id="IPR001806">
    <property type="entry name" value="Small_GTPase"/>
</dbReference>
<evidence type="ECO:0000256" key="1">
    <source>
        <dbReference type="ARBA" id="ARBA00022741"/>
    </source>
</evidence>
<dbReference type="OrthoDB" id="5976022at2759"/>
<dbReference type="NCBIfam" id="TIGR00231">
    <property type="entry name" value="small_GTP"/>
    <property type="match status" value="1"/>
</dbReference>
<dbReference type="PANTHER" id="PTHR24070">
    <property type="entry name" value="RAS, DI-RAS, AND RHEB FAMILY MEMBERS OF SMALL GTPASE SUPERFAMILY"/>
    <property type="match status" value="1"/>
</dbReference>
<dbReference type="Pfam" id="PF00071">
    <property type="entry name" value="Ras"/>
    <property type="match status" value="1"/>
</dbReference>
<dbReference type="PROSITE" id="PS51421">
    <property type="entry name" value="RAS"/>
    <property type="match status" value="1"/>
</dbReference>
<keyword evidence="1" id="KW-0547">Nucleotide-binding</keyword>
<dbReference type="InterPro" id="IPR027417">
    <property type="entry name" value="P-loop_NTPase"/>
</dbReference>
<dbReference type="STRING" id="2025994.A0A2T2ZSK8"/>
<dbReference type="SMART" id="SM00175">
    <property type="entry name" value="RAB"/>
    <property type="match status" value="1"/>
</dbReference>
<dbReference type="SUPFAM" id="SSF52540">
    <property type="entry name" value="P-loop containing nucleoside triphosphate hydrolases"/>
    <property type="match status" value="1"/>
</dbReference>
<dbReference type="GO" id="GO:0007165">
    <property type="term" value="P:signal transduction"/>
    <property type="evidence" value="ECO:0007669"/>
    <property type="project" value="InterPro"/>
</dbReference>
<dbReference type="FunFam" id="3.40.50.300:FF:001447">
    <property type="entry name" value="Ras-related protein Rab-1B"/>
    <property type="match status" value="1"/>
</dbReference>
<dbReference type="SMART" id="SM00173">
    <property type="entry name" value="RAS"/>
    <property type="match status" value="1"/>
</dbReference>
<dbReference type="PROSITE" id="PS51419">
    <property type="entry name" value="RAB"/>
    <property type="match status" value="1"/>
</dbReference>
<protein>
    <submittedName>
        <fullName evidence="4">Ras family-domain-containing protein</fullName>
    </submittedName>
</protein>
<dbReference type="PRINTS" id="PR00449">
    <property type="entry name" value="RASTRNSFRMNG"/>
</dbReference>
<sequence length="230" mass="25984">MALSPGAGKITDKIAMLGEGGVGKTSLTVNLTKHVFSETYDPTLEDSYRRQCVIDGTPSHLEILDTAGQEEYGALREQWIRQNELFVIVFDVTRRSSFEAAEKLFEEVIQTKHKLDETRRRPDDLPFAPSLVILVGNKCDLDTRREIGTHEGTALAKKLGCGFIETSAKLGTNVEEAFFSVVRADRRRKRDILDEEQRSRNDEMSGMSVKGSKPGKMKFLRKFNSFLHRD</sequence>
<dbReference type="PROSITE" id="PS51420">
    <property type="entry name" value="RHO"/>
    <property type="match status" value="1"/>
</dbReference>
<feature type="region of interest" description="Disordered" evidence="3">
    <location>
        <begin position="192"/>
        <end position="215"/>
    </location>
</feature>